<evidence type="ECO:0000256" key="1">
    <source>
        <dbReference type="ARBA" id="ARBA00004123"/>
    </source>
</evidence>
<protein>
    <submittedName>
        <fullName evidence="6">Uncharacterized protein</fullName>
    </submittedName>
</protein>
<dbReference type="Pfam" id="PF02996">
    <property type="entry name" value="Prefoldin"/>
    <property type="match status" value="1"/>
</dbReference>
<feature type="compositionally biased region" description="Acidic residues" evidence="5">
    <location>
        <begin position="274"/>
        <end position="286"/>
    </location>
</feature>
<accession>A0A176VPT3</accession>
<feature type="region of interest" description="Disordered" evidence="5">
    <location>
        <begin position="145"/>
        <end position="185"/>
    </location>
</feature>
<gene>
    <name evidence="6" type="ORF">AXG93_1504s1110</name>
</gene>
<dbReference type="InterPro" id="IPR004127">
    <property type="entry name" value="Prefoldin_subunit_alpha"/>
</dbReference>
<feature type="compositionally biased region" description="Basic and acidic residues" evidence="5">
    <location>
        <begin position="151"/>
        <end position="167"/>
    </location>
</feature>
<keyword evidence="2" id="KW-0539">Nucleus</keyword>
<dbReference type="GO" id="GO:0003714">
    <property type="term" value="F:transcription corepressor activity"/>
    <property type="evidence" value="ECO:0007669"/>
    <property type="project" value="TreeGrafter"/>
</dbReference>
<evidence type="ECO:0000313" key="6">
    <source>
        <dbReference type="EMBL" id="OAE22301.1"/>
    </source>
</evidence>
<sequence>MASSVKGTVIPLSETISIADAERAARQVREEVDKQQEYLKELQSYRDENKVLSGLVTQLPDSVSHNVMVLLGEGYYGERSSKQTVNILERRNEFLLRKISSVESQIADLEAEGAFASNTAAEAKAGVVEIREQILEESDKSFDQVPRITIRNRDDPNQDKSNFEGESSHAASLRSSHSSMDEDEEHKLIMARIEALEAAEEAAGRTSDEEDMSDEENISNDDELDAAEAITKSKSYLSKDQKATLLEKLNRSEAEDYDGEDSDEEDSMLGGSGSEEEYDIEEEDEESRAHNRFSSNQGAESIRTGQGKGVIEMPAEVSKKTRPLSRFAREFADSVKARTDSEHAQQPLVSQSRDTPAKKVSFAADKDTSCSGLEIPDMQGQNELQKLKDWRTQESSKQGFVLGQEAGKTNVVNPVNIDETRGQKMAQPTPGQTQAFTGTVTEHNVRSTVTNRAGIASEPNSRPTNRSGTGTVTDRMVKSNNQSDQQVEEQPSRPVSKFRQMRQAGGR</sequence>
<dbReference type="GO" id="GO:0003682">
    <property type="term" value="F:chromatin binding"/>
    <property type="evidence" value="ECO:0007669"/>
    <property type="project" value="TreeGrafter"/>
</dbReference>
<keyword evidence="7" id="KW-1185">Reference proteome</keyword>
<dbReference type="PANTHER" id="PTHR15111:SF0">
    <property type="entry name" value="UNCONVENTIONAL PREFOLDIN RPB5 INTERACTOR 1"/>
    <property type="match status" value="1"/>
</dbReference>
<evidence type="ECO:0000256" key="2">
    <source>
        <dbReference type="ARBA" id="ARBA00023242"/>
    </source>
</evidence>
<dbReference type="Proteomes" id="UP000077202">
    <property type="component" value="Unassembled WGS sequence"/>
</dbReference>
<feature type="compositionally biased region" description="Polar residues" evidence="5">
    <location>
        <begin position="429"/>
        <end position="451"/>
    </location>
</feature>
<dbReference type="GO" id="GO:0019212">
    <property type="term" value="F:phosphatase inhibitor activity"/>
    <property type="evidence" value="ECO:0007669"/>
    <property type="project" value="TreeGrafter"/>
</dbReference>
<feature type="coiled-coil region" evidence="4">
    <location>
        <begin position="85"/>
        <end position="112"/>
    </location>
</feature>
<dbReference type="GO" id="GO:0000122">
    <property type="term" value="P:negative regulation of transcription by RNA polymerase II"/>
    <property type="evidence" value="ECO:0007669"/>
    <property type="project" value="TreeGrafter"/>
</dbReference>
<proteinExistence type="inferred from homology"/>
<feature type="compositionally biased region" description="Polar residues" evidence="5">
    <location>
        <begin position="458"/>
        <end position="489"/>
    </location>
</feature>
<dbReference type="SUPFAM" id="SSF46579">
    <property type="entry name" value="Prefoldin"/>
    <property type="match status" value="1"/>
</dbReference>
<name>A0A176VPT3_MARPO</name>
<dbReference type="EMBL" id="LVLJ01003222">
    <property type="protein sequence ID" value="OAE22301.1"/>
    <property type="molecule type" value="Genomic_DNA"/>
</dbReference>
<evidence type="ECO:0000256" key="3">
    <source>
        <dbReference type="ARBA" id="ARBA00038295"/>
    </source>
</evidence>
<reference evidence="6" key="1">
    <citation type="submission" date="2016-03" db="EMBL/GenBank/DDBJ databases">
        <title>Mechanisms controlling the formation of the plant cell surface in tip-growing cells are functionally conserved among land plants.</title>
        <authorList>
            <person name="Honkanen S."/>
            <person name="Jones V.A."/>
            <person name="Morieri G."/>
            <person name="Champion C."/>
            <person name="Hetherington A.J."/>
            <person name="Kelly S."/>
            <person name="Saint-Marcoux D."/>
            <person name="Proust H."/>
            <person name="Prescott H."/>
            <person name="Dolan L."/>
        </authorList>
    </citation>
    <scope>NUCLEOTIDE SEQUENCE [LARGE SCALE GENOMIC DNA]</scope>
    <source>
        <tissue evidence="6">Whole gametophyte</tissue>
    </source>
</reference>
<dbReference type="AlphaFoldDB" id="A0A176VPT3"/>
<feature type="compositionally biased region" description="Acidic residues" evidence="5">
    <location>
        <begin position="208"/>
        <end position="226"/>
    </location>
</feature>
<evidence type="ECO:0000256" key="5">
    <source>
        <dbReference type="SAM" id="MobiDB-lite"/>
    </source>
</evidence>
<comment type="subcellular location">
    <subcellularLocation>
        <location evidence="1">Nucleus</location>
    </subcellularLocation>
</comment>
<dbReference type="InterPro" id="IPR009053">
    <property type="entry name" value="Prefoldin"/>
</dbReference>
<feature type="compositionally biased region" description="Basic and acidic residues" evidence="5">
    <location>
        <begin position="327"/>
        <end position="343"/>
    </location>
</feature>
<keyword evidence="4" id="KW-0175">Coiled coil</keyword>
<evidence type="ECO:0000256" key="4">
    <source>
        <dbReference type="SAM" id="Coils"/>
    </source>
</evidence>
<dbReference type="GO" id="GO:0005634">
    <property type="term" value="C:nucleus"/>
    <property type="evidence" value="ECO:0007669"/>
    <property type="project" value="UniProtKB-SubCell"/>
</dbReference>
<organism evidence="6 7">
    <name type="scientific">Marchantia polymorpha subsp. ruderalis</name>
    <dbReference type="NCBI Taxonomy" id="1480154"/>
    <lineage>
        <taxon>Eukaryota</taxon>
        <taxon>Viridiplantae</taxon>
        <taxon>Streptophyta</taxon>
        <taxon>Embryophyta</taxon>
        <taxon>Marchantiophyta</taxon>
        <taxon>Marchantiopsida</taxon>
        <taxon>Marchantiidae</taxon>
        <taxon>Marchantiales</taxon>
        <taxon>Marchantiaceae</taxon>
        <taxon>Marchantia</taxon>
    </lineage>
</organism>
<comment type="caution">
    <text evidence="6">The sequence shown here is derived from an EMBL/GenBank/DDBJ whole genome shotgun (WGS) entry which is preliminary data.</text>
</comment>
<dbReference type="Gene3D" id="1.10.287.370">
    <property type="match status" value="1"/>
</dbReference>
<dbReference type="GO" id="GO:0006457">
    <property type="term" value="P:protein folding"/>
    <property type="evidence" value="ECO:0007669"/>
    <property type="project" value="UniProtKB-ARBA"/>
</dbReference>
<feature type="coiled-coil region" evidence="4">
    <location>
        <begin position="18"/>
        <end position="48"/>
    </location>
</feature>
<feature type="region of interest" description="Disordered" evidence="5">
    <location>
        <begin position="420"/>
        <end position="507"/>
    </location>
</feature>
<dbReference type="CDD" id="cd23159">
    <property type="entry name" value="Prefoldin_URI1"/>
    <property type="match status" value="1"/>
</dbReference>
<feature type="compositionally biased region" description="Acidic residues" evidence="5">
    <location>
        <begin position="255"/>
        <end position="267"/>
    </location>
</feature>
<dbReference type="GO" id="GO:0009409">
    <property type="term" value="P:response to cold"/>
    <property type="evidence" value="ECO:0007669"/>
    <property type="project" value="UniProtKB-ARBA"/>
</dbReference>
<feature type="region of interest" description="Disordered" evidence="5">
    <location>
        <begin position="199"/>
        <end position="380"/>
    </location>
</feature>
<evidence type="ECO:0000313" key="7">
    <source>
        <dbReference type="Proteomes" id="UP000077202"/>
    </source>
</evidence>
<dbReference type="PANTHER" id="PTHR15111">
    <property type="entry name" value="RNA POLYMERASE II SUBUNIT 5-MEDIATING PROTEIN NNX3"/>
    <property type="match status" value="1"/>
</dbReference>
<dbReference type="InterPro" id="IPR052255">
    <property type="entry name" value="RNA_pol_II_subunit5-mediator"/>
</dbReference>
<feature type="compositionally biased region" description="Low complexity" evidence="5">
    <location>
        <begin position="168"/>
        <end position="178"/>
    </location>
</feature>
<comment type="similarity">
    <text evidence="3">Belongs to the RNA polymerase II subunit 5-mediating protein family.</text>
</comment>